<protein>
    <recommendedName>
        <fullName evidence="3">Phosphomannomutase</fullName>
    </recommendedName>
</protein>
<accession>A0A1N7FZH4</accession>
<name>A0A1N7FZH4_9RHOB</name>
<dbReference type="OrthoDB" id="7861315at2"/>
<evidence type="ECO:0000313" key="2">
    <source>
        <dbReference type="Proteomes" id="UP000186019"/>
    </source>
</evidence>
<dbReference type="RefSeq" id="WP_076532367.1">
    <property type="nucleotide sequence ID" value="NZ_CANNEL010000003.1"/>
</dbReference>
<dbReference type="STRING" id="573024.SAMN05216208_0609"/>
<keyword evidence="2" id="KW-1185">Reference proteome</keyword>
<sequence length="85" mass="9335">MFSIEHEFDASVITLVDEGAAPLQEDVVIEAFEECIVVRQFDARLGEMRDITLSMTQLRDLAAALNLPEGVYTSVPRGPNGTARP</sequence>
<dbReference type="EMBL" id="FTNV01000001">
    <property type="protein sequence ID" value="SIS05760.1"/>
    <property type="molecule type" value="Genomic_DNA"/>
</dbReference>
<dbReference type="AlphaFoldDB" id="A0A1N7FZH4"/>
<evidence type="ECO:0008006" key="3">
    <source>
        <dbReference type="Google" id="ProtNLM"/>
    </source>
</evidence>
<dbReference type="Proteomes" id="UP000186019">
    <property type="component" value="Unassembled WGS sequence"/>
</dbReference>
<organism evidence="1 2">
    <name type="scientific">Roseovarius nanhaiticus</name>
    <dbReference type="NCBI Taxonomy" id="573024"/>
    <lineage>
        <taxon>Bacteria</taxon>
        <taxon>Pseudomonadati</taxon>
        <taxon>Pseudomonadota</taxon>
        <taxon>Alphaproteobacteria</taxon>
        <taxon>Rhodobacterales</taxon>
        <taxon>Roseobacteraceae</taxon>
        <taxon>Roseovarius</taxon>
    </lineage>
</organism>
<reference evidence="1 2" key="1">
    <citation type="submission" date="2017-01" db="EMBL/GenBank/DDBJ databases">
        <authorList>
            <person name="Mah S.A."/>
            <person name="Swanson W.J."/>
            <person name="Moy G.W."/>
            <person name="Vacquier V.D."/>
        </authorList>
    </citation>
    <scope>NUCLEOTIDE SEQUENCE [LARGE SCALE GENOMIC DNA]</scope>
    <source>
        <strain evidence="1 2">DSM 29590</strain>
    </source>
</reference>
<gene>
    <name evidence="1" type="ORF">SAMN05421666_1527</name>
</gene>
<proteinExistence type="predicted"/>
<evidence type="ECO:0000313" key="1">
    <source>
        <dbReference type="EMBL" id="SIS05760.1"/>
    </source>
</evidence>